<dbReference type="InterPro" id="IPR044730">
    <property type="entry name" value="RNase_H-like_dom_plant"/>
</dbReference>
<organism evidence="2 3">
    <name type="scientific">Gossypium arboreum</name>
    <name type="common">Tree cotton</name>
    <name type="synonym">Gossypium nanking</name>
    <dbReference type="NCBI Taxonomy" id="29729"/>
    <lineage>
        <taxon>Eukaryota</taxon>
        <taxon>Viridiplantae</taxon>
        <taxon>Streptophyta</taxon>
        <taxon>Embryophyta</taxon>
        <taxon>Tracheophyta</taxon>
        <taxon>Spermatophyta</taxon>
        <taxon>Magnoliopsida</taxon>
        <taxon>eudicotyledons</taxon>
        <taxon>Gunneridae</taxon>
        <taxon>Pentapetalae</taxon>
        <taxon>rosids</taxon>
        <taxon>malvids</taxon>
        <taxon>Malvales</taxon>
        <taxon>Malvaceae</taxon>
        <taxon>Malvoideae</taxon>
        <taxon>Gossypium</taxon>
    </lineage>
</organism>
<feature type="domain" description="RNase H type-1" evidence="1">
    <location>
        <begin position="8"/>
        <end position="129"/>
    </location>
</feature>
<dbReference type="InterPro" id="IPR036397">
    <property type="entry name" value="RNaseH_sf"/>
</dbReference>
<proteinExistence type="predicted"/>
<evidence type="ECO:0000313" key="2">
    <source>
        <dbReference type="EMBL" id="KAK5818517.1"/>
    </source>
</evidence>
<dbReference type="InterPro" id="IPR052929">
    <property type="entry name" value="RNase_H-like_EbsB-rel"/>
</dbReference>
<protein>
    <recommendedName>
        <fullName evidence="1">RNase H type-1 domain-containing protein</fullName>
    </recommendedName>
</protein>
<reference evidence="2 3" key="1">
    <citation type="submission" date="2023-03" db="EMBL/GenBank/DDBJ databases">
        <title>WGS of Gossypium arboreum.</title>
        <authorList>
            <person name="Yu D."/>
        </authorList>
    </citation>
    <scope>NUCLEOTIDE SEQUENCE [LARGE SCALE GENOMIC DNA]</scope>
    <source>
        <tissue evidence="2">Leaf</tissue>
    </source>
</reference>
<dbReference type="EMBL" id="JARKNE010000007">
    <property type="protein sequence ID" value="KAK5818517.1"/>
    <property type="molecule type" value="Genomic_DNA"/>
</dbReference>
<dbReference type="Proteomes" id="UP001358586">
    <property type="component" value="Chromosome 7"/>
</dbReference>
<name>A0ABR0PBH2_GOSAR</name>
<dbReference type="Pfam" id="PF13456">
    <property type="entry name" value="RVT_3"/>
    <property type="match status" value="1"/>
</dbReference>
<accession>A0ABR0PBH2</accession>
<dbReference type="Gene3D" id="3.30.420.10">
    <property type="entry name" value="Ribonuclease H-like superfamily/Ribonuclease H"/>
    <property type="match status" value="1"/>
</dbReference>
<gene>
    <name evidence="2" type="ORF">PVK06_023458</name>
</gene>
<keyword evidence="3" id="KW-1185">Reference proteome</keyword>
<dbReference type="PANTHER" id="PTHR47074">
    <property type="entry name" value="BNAC02G40300D PROTEIN"/>
    <property type="match status" value="1"/>
</dbReference>
<dbReference type="SUPFAM" id="SSF53098">
    <property type="entry name" value="Ribonuclease H-like"/>
    <property type="match status" value="1"/>
</dbReference>
<dbReference type="PANTHER" id="PTHR47074:SF61">
    <property type="entry name" value="RNASE H TYPE-1 DOMAIN-CONTAINING PROTEIN"/>
    <property type="match status" value="1"/>
</dbReference>
<dbReference type="InterPro" id="IPR012337">
    <property type="entry name" value="RNaseH-like_sf"/>
</dbReference>
<evidence type="ECO:0000259" key="1">
    <source>
        <dbReference type="Pfam" id="PF13456"/>
    </source>
</evidence>
<sequence length="179" mass="20408">MGSRLKVNFDTAFNNHTKESCSGVVICNSKAEIICCKTEMNLNIPSVFSTEAVACLQALKLRLQLGLREIKVEGDSRTIIRKLQEKTEDRSKISGYIKDAQYLCCQFNLCVFLFTNREANRVAHCLTQEGLKKRESTYLKNMVPLGVVEAMAEDRRRMEVVGEVWGRRDEEVGESFLQF</sequence>
<dbReference type="CDD" id="cd06222">
    <property type="entry name" value="RNase_H_like"/>
    <property type="match status" value="1"/>
</dbReference>
<evidence type="ECO:0000313" key="3">
    <source>
        <dbReference type="Proteomes" id="UP001358586"/>
    </source>
</evidence>
<dbReference type="InterPro" id="IPR002156">
    <property type="entry name" value="RNaseH_domain"/>
</dbReference>
<comment type="caution">
    <text evidence="2">The sequence shown here is derived from an EMBL/GenBank/DDBJ whole genome shotgun (WGS) entry which is preliminary data.</text>
</comment>